<evidence type="ECO:0000313" key="1">
    <source>
        <dbReference type="EMBL" id="KAJ1101740.1"/>
    </source>
</evidence>
<gene>
    <name evidence="1" type="ORF">NDU88_006804</name>
</gene>
<dbReference type="Proteomes" id="UP001066276">
    <property type="component" value="Chromosome 10"/>
</dbReference>
<feature type="non-terminal residue" evidence="1">
    <location>
        <position position="89"/>
    </location>
</feature>
<keyword evidence="2" id="KW-1185">Reference proteome</keyword>
<name>A0AAV7MG11_PLEWA</name>
<accession>A0AAV7MG11</accession>
<evidence type="ECO:0000313" key="2">
    <source>
        <dbReference type="Proteomes" id="UP001066276"/>
    </source>
</evidence>
<proteinExistence type="predicted"/>
<organism evidence="1 2">
    <name type="scientific">Pleurodeles waltl</name>
    <name type="common">Iberian ribbed newt</name>
    <dbReference type="NCBI Taxonomy" id="8319"/>
    <lineage>
        <taxon>Eukaryota</taxon>
        <taxon>Metazoa</taxon>
        <taxon>Chordata</taxon>
        <taxon>Craniata</taxon>
        <taxon>Vertebrata</taxon>
        <taxon>Euteleostomi</taxon>
        <taxon>Amphibia</taxon>
        <taxon>Batrachia</taxon>
        <taxon>Caudata</taxon>
        <taxon>Salamandroidea</taxon>
        <taxon>Salamandridae</taxon>
        <taxon>Pleurodelinae</taxon>
        <taxon>Pleurodeles</taxon>
    </lineage>
</organism>
<dbReference type="AlphaFoldDB" id="A0AAV7MG11"/>
<dbReference type="EMBL" id="JANPWB010000014">
    <property type="protein sequence ID" value="KAJ1101740.1"/>
    <property type="molecule type" value="Genomic_DNA"/>
</dbReference>
<reference evidence="1" key="1">
    <citation type="journal article" date="2022" name="bioRxiv">
        <title>Sequencing and chromosome-scale assembly of the giantPleurodeles waltlgenome.</title>
        <authorList>
            <person name="Brown T."/>
            <person name="Elewa A."/>
            <person name="Iarovenko S."/>
            <person name="Subramanian E."/>
            <person name="Araus A.J."/>
            <person name="Petzold A."/>
            <person name="Susuki M."/>
            <person name="Suzuki K.-i.T."/>
            <person name="Hayashi T."/>
            <person name="Toyoda A."/>
            <person name="Oliveira C."/>
            <person name="Osipova E."/>
            <person name="Leigh N.D."/>
            <person name="Simon A."/>
            <person name="Yun M.H."/>
        </authorList>
    </citation>
    <scope>NUCLEOTIDE SEQUENCE</scope>
    <source>
        <strain evidence="1">20211129_DDA</strain>
        <tissue evidence="1">Liver</tissue>
    </source>
</reference>
<comment type="caution">
    <text evidence="1">The sequence shown here is derived from an EMBL/GenBank/DDBJ whole genome shotgun (WGS) entry which is preliminary data.</text>
</comment>
<sequence length="89" mass="10072">MDLHTVAERSLATEQDVPNLQELVTSLQAELCWKLRLRSQKGVPVAAVFHFGDFLKVVEGWALELFFESWIQAAIPSAWLSPVFVMEKA</sequence>
<protein>
    <submittedName>
        <fullName evidence="1">Uncharacterized protein</fullName>
    </submittedName>
</protein>